<evidence type="ECO:0000313" key="11">
    <source>
        <dbReference type="Proteomes" id="UP000245207"/>
    </source>
</evidence>
<keyword evidence="4 8" id="KW-0805">Transcription regulation</keyword>
<dbReference type="GO" id="GO:0009734">
    <property type="term" value="P:auxin-activated signaling pathway"/>
    <property type="evidence" value="ECO:0007669"/>
    <property type="project" value="UniProtKB-UniRule"/>
</dbReference>
<dbReference type="PANTHER" id="PTHR31734:SF34">
    <property type="entry name" value="AUXIN-RESPONSIVE PROTEIN IAA15"/>
    <property type="match status" value="1"/>
</dbReference>
<keyword evidence="5 8" id="KW-0804">Transcription</keyword>
<dbReference type="Proteomes" id="UP000245207">
    <property type="component" value="Unassembled WGS sequence"/>
</dbReference>
<dbReference type="Pfam" id="PF02309">
    <property type="entry name" value="AUX_IAA"/>
    <property type="match status" value="1"/>
</dbReference>
<dbReference type="InterPro" id="IPR003311">
    <property type="entry name" value="AUX_IAA"/>
</dbReference>
<gene>
    <name evidence="10" type="ORF">CTI12_AA007170</name>
</gene>
<dbReference type="STRING" id="35608.A0A2U1QHK2"/>
<dbReference type="AlphaFoldDB" id="A0A2U1QHK2"/>
<dbReference type="SUPFAM" id="SSF54277">
    <property type="entry name" value="CAD &amp; PB1 domains"/>
    <property type="match status" value="1"/>
</dbReference>
<keyword evidence="11" id="KW-1185">Reference proteome</keyword>
<evidence type="ECO:0000256" key="4">
    <source>
        <dbReference type="ARBA" id="ARBA00023015"/>
    </source>
</evidence>
<comment type="caution">
    <text evidence="10">The sequence shown here is derived from an EMBL/GenBank/DDBJ whole genome shotgun (WGS) entry which is preliminary data.</text>
</comment>
<evidence type="ECO:0000256" key="2">
    <source>
        <dbReference type="ARBA" id="ARBA00006728"/>
    </source>
</evidence>
<dbReference type="InterPro" id="IPR053793">
    <property type="entry name" value="PB1-like"/>
</dbReference>
<comment type="function">
    <text evidence="8">Aux/IAA proteins are short-lived transcriptional factors that function as repressors of early auxin response genes at low auxin concentrations.</text>
</comment>
<organism evidence="10 11">
    <name type="scientific">Artemisia annua</name>
    <name type="common">Sweet wormwood</name>
    <dbReference type="NCBI Taxonomy" id="35608"/>
    <lineage>
        <taxon>Eukaryota</taxon>
        <taxon>Viridiplantae</taxon>
        <taxon>Streptophyta</taxon>
        <taxon>Embryophyta</taxon>
        <taxon>Tracheophyta</taxon>
        <taxon>Spermatophyta</taxon>
        <taxon>Magnoliopsida</taxon>
        <taxon>eudicotyledons</taxon>
        <taxon>Gunneridae</taxon>
        <taxon>Pentapetalae</taxon>
        <taxon>asterids</taxon>
        <taxon>campanulids</taxon>
        <taxon>Asterales</taxon>
        <taxon>Asteraceae</taxon>
        <taxon>Asteroideae</taxon>
        <taxon>Anthemideae</taxon>
        <taxon>Artemisiinae</taxon>
        <taxon>Artemisia</taxon>
    </lineage>
</organism>
<evidence type="ECO:0000256" key="6">
    <source>
        <dbReference type="ARBA" id="ARBA00023242"/>
    </source>
</evidence>
<dbReference type="FunFam" id="3.10.20.90:FF:000078">
    <property type="entry name" value="Auxin-responsive protein"/>
    <property type="match status" value="1"/>
</dbReference>
<evidence type="ECO:0000256" key="3">
    <source>
        <dbReference type="ARBA" id="ARBA00022491"/>
    </source>
</evidence>
<dbReference type="GO" id="GO:0005634">
    <property type="term" value="C:nucleus"/>
    <property type="evidence" value="ECO:0007669"/>
    <property type="project" value="UniProtKB-SubCell"/>
</dbReference>
<name>A0A2U1QHK2_ARTAN</name>
<keyword evidence="7 8" id="KW-0927">Auxin signaling pathway</keyword>
<evidence type="ECO:0000256" key="5">
    <source>
        <dbReference type="ARBA" id="ARBA00023163"/>
    </source>
</evidence>
<dbReference type="OrthoDB" id="1287782at2759"/>
<evidence type="ECO:0000256" key="7">
    <source>
        <dbReference type="ARBA" id="ARBA00023294"/>
    </source>
</evidence>
<reference evidence="10 11" key="1">
    <citation type="journal article" date="2018" name="Mol. Plant">
        <title>The genome of Artemisia annua provides insight into the evolution of Asteraceae family and artemisinin biosynthesis.</title>
        <authorList>
            <person name="Shen Q."/>
            <person name="Zhang L."/>
            <person name="Liao Z."/>
            <person name="Wang S."/>
            <person name="Yan T."/>
            <person name="Shi P."/>
            <person name="Liu M."/>
            <person name="Fu X."/>
            <person name="Pan Q."/>
            <person name="Wang Y."/>
            <person name="Lv Z."/>
            <person name="Lu X."/>
            <person name="Zhang F."/>
            <person name="Jiang W."/>
            <person name="Ma Y."/>
            <person name="Chen M."/>
            <person name="Hao X."/>
            <person name="Li L."/>
            <person name="Tang Y."/>
            <person name="Lv G."/>
            <person name="Zhou Y."/>
            <person name="Sun X."/>
            <person name="Brodelius P.E."/>
            <person name="Rose J.K.C."/>
            <person name="Tang K."/>
        </authorList>
    </citation>
    <scope>NUCLEOTIDE SEQUENCE [LARGE SCALE GENOMIC DNA]</scope>
    <source>
        <strain evidence="11">cv. Huhao1</strain>
        <tissue evidence="10">Leaf</tissue>
    </source>
</reference>
<accession>A0A2U1QHK2</accession>
<evidence type="ECO:0000259" key="9">
    <source>
        <dbReference type="PROSITE" id="PS51745"/>
    </source>
</evidence>
<evidence type="ECO:0000256" key="1">
    <source>
        <dbReference type="ARBA" id="ARBA00004123"/>
    </source>
</evidence>
<dbReference type="PANTHER" id="PTHR31734">
    <property type="entry name" value="AUXIN-RESPONSIVE PROTEIN IAA17"/>
    <property type="match status" value="1"/>
</dbReference>
<dbReference type="EMBL" id="PKPP01000121">
    <property type="protein sequence ID" value="PWA97458.1"/>
    <property type="molecule type" value="Genomic_DNA"/>
</dbReference>
<feature type="domain" description="PB1" evidence="9">
    <location>
        <begin position="97"/>
        <end position="189"/>
    </location>
</feature>
<protein>
    <recommendedName>
        <fullName evidence="8">Auxin-responsive protein</fullName>
    </recommendedName>
</protein>
<proteinExistence type="inferred from homology"/>
<evidence type="ECO:0000256" key="8">
    <source>
        <dbReference type="RuleBase" id="RU004549"/>
    </source>
</evidence>
<comment type="subcellular location">
    <subcellularLocation>
        <location evidence="1 8">Nucleus</location>
    </subcellularLocation>
</comment>
<keyword evidence="6 8" id="KW-0539">Nucleus</keyword>
<comment type="subunit">
    <text evidence="8">Homodimers and heterodimers.</text>
</comment>
<sequence>MLSETSNITLEQPITAAIDVVGTLNFNDTELTLGLPGETRKLVSKRTFSDMVDLKLGRTDQLDTECSEVTKSPPSKERVVGWPPVNSYRKNVTKSSCKYVKVAVDGAPYLRKVDLEMYTSYQQLLCAFEDLFSCFTIRNVLNEKKLVDLVNGIEYVPTYEDRDGDWMLVGDVPWKMFVESCKRIRLMKSSEAINASASTTPSKTLS</sequence>
<comment type="similarity">
    <text evidence="2 8">Belongs to the Aux/IAA family.</text>
</comment>
<dbReference type="Gene3D" id="3.10.20.90">
    <property type="entry name" value="Phosphatidylinositol 3-kinase Catalytic Subunit, Chain A, domain 1"/>
    <property type="match status" value="1"/>
</dbReference>
<dbReference type="PROSITE" id="PS51745">
    <property type="entry name" value="PB1"/>
    <property type="match status" value="1"/>
</dbReference>
<dbReference type="GO" id="GO:0006355">
    <property type="term" value="P:regulation of DNA-templated transcription"/>
    <property type="evidence" value="ECO:0007669"/>
    <property type="project" value="InterPro"/>
</dbReference>
<keyword evidence="3 8" id="KW-0678">Repressor</keyword>
<evidence type="ECO:0000313" key="10">
    <source>
        <dbReference type="EMBL" id="PWA97458.1"/>
    </source>
</evidence>
<dbReference type="InterPro" id="IPR033389">
    <property type="entry name" value="AUX/IAA_dom"/>
</dbReference>